<reference evidence="9 10" key="1">
    <citation type="submission" date="2021-06" db="EMBL/GenBank/DDBJ databases">
        <authorList>
            <person name="Grouzdev D.S."/>
            <person name="Koziaeva V."/>
        </authorList>
    </citation>
    <scope>NUCLEOTIDE SEQUENCE [LARGE SCALE GENOMIC DNA]</scope>
    <source>
        <strain evidence="9 10">22</strain>
    </source>
</reference>
<organism evidence="9 10">
    <name type="scientific">Prosthecodimorpha staleyi</name>
    <dbReference type="NCBI Taxonomy" id="2840188"/>
    <lineage>
        <taxon>Bacteria</taxon>
        <taxon>Pseudomonadati</taxon>
        <taxon>Pseudomonadota</taxon>
        <taxon>Alphaproteobacteria</taxon>
        <taxon>Hyphomicrobiales</taxon>
        <taxon>Ancalomicrobiaceae</taxon>
        <taxon>Prosthecodimorpha</taxon>
    </lineage>
</organism>
<dbReference type="InterPro" id="IPR047215">
    <property type="entry name" value="Galactose_mutarotase-like"/>
</dbReference>
<keyword evidence="4 5" id="KW-0119">Carbohydrate metabolism</keyword>
<gene>
    <name evidence="9" type="ORF">KL771_14400</name>
</gene>
<dbReference type="InterPro" id="IPR008183">
    <property type="entry name" value="Aldose_1/G6P_1-epimerase"/>
</dbReference>
<dbReference type="CDD" id="cd09019">
    <property type="entry name" value="galactose_mutarotase_like"/>
    <property type="match status" value="1"/>
</dbReference>
<dbReference type="InterPro" id="IPR015443">
    <property type="entry name" value="Aldose_1-epimerase"/>
</dbReference>
<keyword evidence="10" id="KW-1185">Reference proteome</keyword>
<feature type="binding site" evidence="8">
    <location>
        <begin position="175"/>
        <end position="177"/>
    </location>
    <ligand>
        <name>beta-D-galactose</name>
        <dbReference type="ChEBI" id="CHEBI:27667"/>
    </ligand>
</feature>
<dbReference type="InterPro" id="IPR014718">
    <property type="entry name" value="GH-type_carb-bd"/>
</dbReference>
<evidence type="ECO:0000256" key="2">
    <source>
        <dbReference type="ARBA" id="ARBA00006206"/>
    </source>
</evidence>
<dbReference type="NCBIfam" id="NF008277">
    <property type="entry name" value="PRK11055.1"/>
    <property type="match status" value="1"/>
</dbReference>
<evidence type="ECO:0000256" key="3">
    <source>
        <dbReference type="ARBA" id="ARBA00023235"/>
    </source>
</evidence>
<dbReference type="GO" id="GO:0030246">
    <property type="term" value="F:carbohydrate binding"/>
    <property type="evidence" value="ECO:0007669"/>
    <property type="project" value="InterPro"/>
</dbReference>
<dbReference type="SUPFAM" id="SSF74650">
    <property type="entry name" value="Galactose mutarotase-like"/>
    <property type="match status" value="1"/>
</dbReference>
<dbReference type="RefSeq" id="WP_261969240.1">
    <property type="nucleotide sequence ID" value="NZ_JAHHZF010000006.1"/>
</dbReference>
<dbReference type="Proteomes" id="UP000766595">
    <property type="component" value="Unassembled WGS sequence"/>
</dbReference>
<evidence type="ECO:0000313" key="9">
    <source>
        <dbReference type="EMBL" id="MBT9290658.1"/>
    </source>
</evidence>
<sequence>MAPVNMFGFLPDGVGVANLWISGGGLSIGIIGYGASIRELTFDPGDGPRQTVLGLQTIDDYLAHASHMGAIAGRYANRIAGGRFTLDGREIELNRKPGETHHLHGGVRGFGKRAWKVVERGTKACALELVSPDGDEGYPGQVTARCRYAIAGDGILRIELTAVTDAPTVVNLAPHSYFNLDGGPDVLDHVLEIAAEAYTPVDADLIPTGEILPVAGTDFDFRRSRPIRLERDGARVAYDHNFVVARDRAAEPRFMARATGPKTGTTLEVWSTEPGLQFYDAAKMNIPVPGTGGRMFGPAAGFCLEPQLFPDTPNRPDFGSAELRPGETYRQVTEYRFSAR</sequence>
<evidence type="ECO:0000256" key="8">
    <source>
        <dbReference type="PIRSR" id="PIRSR005096-3"/>
    </source>
</evidence>
<dbReference type="EC" id="5.1.3.3" evidence="5"/>
<keyword evidence="3 5" id="KW-0413">Isomerase</keyword>
<evidence type="ECO:0000256" key="7">
    <source>
        <dbReference type="PIRSR" id="PIRSR005096-2"/>
    </source>
</evidence>
<evidence type="ECO:0000313" key="10">
    <source>
        <dbReference type="Proteomes" id="UP000766595"/>
    </source>
</evidence>
<comment type="similarity">
    <text evidence="2 5">Belongs to the aldose epimerase family.</text>
</comment>
<dbReference type="PANTHER" id="PTHR10091">
    <property type="entry name" value="ALDOSE-1-EPIMERASE"/>
    <property type="match status" value="1"/>
</dbReference>
<dbReference type="PANTHER" id="PTHR10091:SF49">
    <property type="entry name" value="ALDOSE 1-EPIMERASE"/>
    <property type="match status" value="1"/>
</dbReference>
<dbReference type="GO" id="GO:0004034">
    <property type="term" value="F:aldose 1-epimerase activity"/>
    <property type="evidence" value="ECO:0007669"/>
    <property type="project" value="UniProtKB-EC"/>
</dbReference>
<feature type="active site" description="Proton acceptor" evidence="6">
    <location>
        <position position="305"/>
    </location>
</feature>
<comment type="caution">
    <text evidence="9">The sequence shown here is derived from an EMBL/GenBank/DDBJ whole genome shotgun (WGS) entry which is preliminary data.</text>
</comment>
<dbReference type="GO" id="GO:0006006">
    <property type="term" value="P:glucose metabolic process"/>
    <property type="evidence" value="ECO:0007669"/>
    <property type="project" value="TreeGrafter"/>
</dbReference>
<comment type="catalytic activity">
    <reaction evidence="5">
        <text>alpha-D-glucose = beta-D-glucose</text>
        <dbReference type="Rhea" id="RHEA:10264"/>
        <dbReference type="ChEBI" id="CHEBI:15903"/>
        <dbReference type="ChEBI" id="CHEBI:17925"/>
        <dbReference type="EC" id="5.1.3.3"/>
    </reaction>
</comment>
<feature type="binding site" evidence="7">
    <location>
        <position position="239"/>
    </location>
    <ligand>
        <name>beta-D-galactose</name>
        <dbReference type="ChEBI" id="CHEBI:27667"/>
    </ligand>
</feature>
<feature type="active site" description="Proton donor" evidence="6">
    <location>
        <position position="175"/>
    </location>
</feature>
<evidence type="ECO:0000256" key="5">
    <source>
        <dbReference type="PIRNR" id="PIRNR005096"/>
    </source>
</evidence>
<dbReference type="InterPro" id="IPR011013">
    <property type="entry name" value="Gal_mutarotase_sf_dom"/>
</dbReference>
<comment type="pathway">
    <text evidence="1 5">Carbohydrate metabolism; hexose metabolism.</text>
</comment>
<dbReference type="Gene3D" id="2.70.98.10">
    <property type="match status" value="1"/>
</dbReference>
<dbReference type="GO" id="GO:0033499">
    <property type="term" value="P:galactose catabolic process via UDP-galactose, Leloir pathway"/>
    <property type="evidence" value="ECO:0007669"/>
    <property type="project" value="TreeGrafter"/>
</dbReference>
<evidence type="ECO:0000256" key="1">
    <source>
        <dbReference type="ARBA" id="ARBA00005028"/>
    </source>
</evidence>
<evidence type="ECO:0000256" key="6">
    <source>
        <dbReference type="PIRSR" id="PIRSR005096-1"/>
    </source>
</evidence>
<evidence type="ECO:0000256" key="4">
    <source>
        <dbReference type="ARBA" id="ARBA00023277"/>
    </source>
</evidence>
<dbReference type="EMBL" id="JAHHZF010000006">
    <property type="protein sequence ID" value="MBT9290658.1"/>
    <property type="molecule type" value="Genomic_DNA"/>
</dbReference>
<protein>
    <recommendedName>
        <fullName evidence="5">Aldose 1-epimerase</fullName>
        <ecNumber evidence="5">5.1.3.3</ecNumber>
    </recommendedName>
</protein>
<dbReference type="Pfam" id="PF01263">
    <property type="entry name" value="Aldose_epim"/>
    <property type="match status" value="1"/>
</dbReference>
<dbReference type="PIRSF" id="PIRSF005096">
    <property type="entry name" value="GALM"/>
    <property type="match status" value="1"/>
</dbReference>
<proteinExistence type="inferred from homology"/>
<feature type="binding site" evidence="8">
    <location>
        <begin position="77"/>
        <end position="78"/>
    </location>
    <ligand>
        <name>beta-D-galactose</name>
        <dbReference type="ChEBI" id="CHEBI:27667"/>
    </ligand>
</feature>
<dbReference type="AlphaFoldDB" id="A0A947GBU3"/>
<accession>A0A947GBU3</accession>
<name>A0A947GBU3_9HYPH</name>